<organism evidence="1">
    <name type="scientific">Gracilinema caldarium</name>
    <dbReference type="NCBI Taxonomy" id="215591"/>
    <lineage>
        <taxon>Bacteria</taxon>
        <taxon>Pseudomonadati</taxon>
        <taxon>Spirochaetota</taxon>
        <taxon>Spirochaetia</taxon>
        <taxon>Spirochaetales</taxon>
        <taxon>Breznakiellaceae</taxon>
        <taxon>Gracilinema</taxon>
    </lineage>
</organism>
<accession>A0A7C3IFM0</accession>
<sequence>MTRGILIVGTTAPLTLAVSQEASKRLESHGLALLGSAESENPLQFPPPPTTIPLTWTPGSAISARTLLVSAENRLSRLDEALLVFTPPTLRTRPDQLDQVQISTSIDDYIKGWYYLVRELSRYFRQRKEGTLAFILSEGPTAVEKEESPDMLGPVLGAAFRAFMQSVLASAGSNPYRILGFTSNDPAQNEDFAAFIFKVLDEDNKRDTGKLHRFGKLNLFR</sequence>
<comment type="caution">
    <text evidence="1">The sequence shown here is derived from an EMBL/GenBank/DDBJ whole genome shotgun (WGS) entry which is preliminary data.</text>
</comment>
<protein>
    <submittedName>
        <fullName evidence="1">Uncharacterized protein</fullName>
    </submittedName>
</protein>
<name>A0A7C3IFM0_9SPIR</name>
<gene>
    <name evidence="1" type="ORF">ENS59_13825</name>
</gene>
<dbReference type="EMBL" id="DSVL01000425">
    <property type="protein sequence ID" value="HFH30563.1"/>
    <property type="molecule type" value="Genomic_DNA"/>
</dbReference>
<reference evidence="1" key="1">
    <citation type="journal article" date="2020" name="mSystems">
        <title>Genome- and Community-Level Interaction Insights into Carbon Utilization and Element Cycling Functions of Hydrothermarchaeota in Hydrothermal Sediment.</title>
        <authorList>
            <person name="Zhou Z."/>
            <person name="Liu Y."/>
            <person name="Xu W."/>
            <person name="Pan J."/>
            <person name="Luo Z.H."/>
            <person name="Li M."/>
        </authorList>
    </citation>
    <scope>NUCLEOTIDE SEQUENCE [LARGE SCALE GENOMIC DNA]</scope>
    <source>
        <strain evidence="1">SpSt-503</strain>
    </source>
</reference>
<evidence type="ECO:0000313" key="1">
    <source>
        <dbReference type="EMBL" id="HFH30563.1"/>
    </source>
</evidence>
<proteinExistence type="predicted"/>
<dbReference type="AlphaFoldDB" id="A0A7C3IFM0"/>